<protein>
    <recommendedName>
        <fullName evidence="4">DUF306 domain-containing protein</fullName>
    </recommendedName>
</protein>
<evidence type="ECO:0000313" key="3">
    <source>
        <dbReference type="Proteomes" id="UP000011717"/>
    </source>
</evidence>
<evidence type="ECO:0000256" key="1">
    <source>
        <dbReference type="SAM" id="MobiDB-lite"/>
    </source>
</evidence>
<accession>M2TKJ5</accession>
<feature type="region of interest" description="Disordered" evidence="1">
    <location>
        <begin position="238"/>
        <end position="270"/>
    </location>
</feature>
<dbReference type="EMBL" id="AMRV01000009">
    <property type="protein sequence ID" value="EMD82191.1"/>
    <property type="molecule type" value="Genomic_DNA"/>
</dbReference>
<reference evidence="2 3" key="1">
    <citation type="journal article" date="2013" name="Genome Announc.">
        <title>Draft Genome Sequence of Strain JLT2015T, Belonging to the Family Sphingomonadaceae of the Alphaproteobacteria.</title>
        <authorList>
            <person name="Tang K."/>
            <person name="Liu K."/>
            <person name="Li S."/>
            <person name="Jiao N."/>
        </authorList>
    </citation>
    <scope>NUCLEOTIDE SEQUENCE [LARGE SCALE GENOMIC DNA]</scope>
    <source>
        <strain evidence="2 3">JLT2015</strain>
    </source>
</reference>
<evidence type="ECO:0000313" key="2">
    <source>
        <dbReference type="EMBL" id="EMD82191.1"/>
    </source>
</evidence>
<keyword evidence="3" id="KW-1185">Reference proteome</keyword>
<comment type="caution">
    <text evidence="2">The sequence shown here is derived from an EMBL/GenBank/DDBJ whole genome shotgun (WGS) entry which is preliminary data.</text>
</comment>
<gene>
    <name evidence="2" type="ORF">C725_2477</name>
</gene>
<proteinExistence type="predicted"/>
<name>M2TKJ5_9SPHN</name>
<dbReference type="AlphaFoldDB" id="M2TKJ5"/>
<dbReference type="Proteomes" id="UP000011717">
    <property type="component" value="Unassembled WGS sequence"/>
</dbReference>
<organism evidence="2 3">
    <name type="scientific">Pacificimonas flava</name>
    <dbReference type="NCBI Taxonomy" id="1234595"/>
    <lineage>
        <taxon>Bacteria</taxon>
        <taxon>Pseudomonadati</taxon>
        <taxon>Pseudomonadota</taxon>
        <taxon>Alphaproteobacteria</taxon>
        <taxon>Sphingomonadales</taxon>
        <taxon>Sphingosinicellaceae</taxon>
        <taxon>Pacificimonas</taxon>
    </lineage>
</organism>
<feature type="region of interest" description="Disordered" evidence="1">
    <location>
        <begin position="16"/>
        <end position="63"/>
    </location>
</feature>
<dbReference type="RefSeq" id="WP_008603361.1">
    <property type="nucleotide sequence ID" value="NZ_AMRV01000009.1"/>
</dbReference>
<sequence>MALASLCLIAACDGDAARDDTQSPAGTRPAGNAGNETDADGAATSESETPLGRAARSVTGAGLRAARELNRPVKSAEPARLSETLAITGTGGTWHALLTPQQLVFRTPERRGWYAASYSGTVTSGSHELKLPESRSTLRVMPGACRDPQLAPAHPHGVTFAHGGNALTGCAGAVKPPEELENTVWRILAVGEEVPPADAHTVATLSFDRRGHIGGTAGCSAAHLPLALDGNGFTQLEAASGAREEAEPEDGSDGNIPNGNPTGMRLTRGDCEAEGDGAFGRMALAAMDDALGWTINDGRLIVDLGNGNELIASPITQRQTSFDNRP</sequence>
<evidence type="ECO:0008006" key="4">
    <source>
        <dbReference type="Google" id="ProtNLM"/>
    </source>
</evidence>